<dbReference type="GO" id="GO:0005634">
    <property type="term" value="C:nucleus"/>
    <property type="evidence" value="ECO:0007669"/>
    <property type="project" value="UniProtKB-SubCell"/>
</dbReference>
<evidence type="ECO:0000313" key="6">
    <source>
        <dbReference type="EMBL" id="WPH00834.1"/>
    </source>
</evidence>
<dbReference type="GO" id="GO:0005737">
    <property type="term" value="C:cytoplasm"/>
    <property type="evidence" value="ECO:0007669"/>
    <property type="project" value="TreeGrafter"/>
</dbReference>
<accession>A0AAQ3M3V1</accession>
<dbReference type="InterPro" id="IPR011989">
    <property type="entry name" value="ARM-like"/>
</dbReference>
<dbReference type="InterPro" id="IPR051345">
    <property type="entry name" value="Importin_beta-like_NTR"/>
</dbReference>
<keyword evidence="4" id="KW-0653">Protein transport</keyword>
<evidence type="ECO:0000256" key="5">
    <source>
        <dbReference type="ARBA" id="ARBA00023242"/>
    </source>
</evidence>
<proteinExistence type="inferred from homology"/>
<keyword evidence="3" id="KW-0813">Transport</keyword>
<evidence type="ECO:0000256" key="2">
    <source>
        <dbReference type="ARBA" id="ARBA00007991"/>
    </source>
</evidence>
<dbReference type="Proteomes" id="UP001303373">
    <property type="component" value="Chromosome 5"/>
</dbReference>
<dbReference type="GO" id="GO:0006606">
    <property type="term" value="P:protein import into nucleus"/>
    <property type="evidence" value="ECO:0007669"/>
    <property type="project" value="TreeGrafter"/>
</dbReference>
<evidence type="ECO:0008006" key="8">
    <source>
        <dbReference type="Google" id="ProtNLM"/>
    </source>
</evidence>
<dbReference type="EMBL" id="CP138584">
    <property type="protein sequence ID" value="WPH00834.1"/>
    <property type="molecule type" value="Genomic_DNA"/>
</dbReference>
<organism evidence="6 7">
    <name type="scientific">Acrodontium crateriforme</name>
    <dbReference type="NCBI Taxonomy" id="150365"/>
    <lineage>
        <taxon>Eukaryota</taxon>
        <taxon>Fungi</taxon>
        <taxon>Dikarya</taxon>
        <taxon>Ascomycota</taxon>
        <taxon>Pezizomycotina</taxon>
        <taxon>Dothideomycetes</taxon>
        <taxon>Dothideomycetidae</taxon>
        <taxon>Mycosphaerellales</taxon>
        <taxon>Teratosphaeriaceae</taxon>
        <taxon>Acrodontium</taxon>
    </lineage>
</organism>
<keyword evidence="5" id="KW-0539">Nucleus</keyword>
<evidence type="ECO:0000256" key="1">
    <source>
        <dbReference type="ARBA" id="ARBA00004123"/>
    </source>
</evidence>
<comment type="similarity">
    <text evidence="2">Belongs to the importin beta family.</text>
</comment>
<evidence type="ECO:0000256" key="3">
    <source>
        <dbReference type="ARBA" id="ARBA00022448"/>
    </source>
</evidence>
<comment type="subcellular location">
    <subcellularLocation>
        <location evidence="1">Nucleus</location>
    </subcellularLocation>
</comment>
<dbReference type="PANTHER" id="PTHR12363:SF33">
    <property type="entry name" value="IMPORTIN-13"/>
    <property type="match status" value="1"/>
</dbReference>
<dbReference type="Pfam" id="PF24140">
    <property type="entry name" value="TPR_TNPO3_IPO13_3rd"/>
    <property type="match status" value="1"/>
</dbReference>
<evidence type="ECO:0000256" key="4">
    <source>
        <dbReference type="ARBA" id="ARBA00022927"/>
    </source>
</evidence>
<protein>
    <recommendedName>
        <fullName evidence="8">ARM repeat superfamily protein</fullName>
    </recommendedName>
</protein>
<keyword evidence="7" id="KW-1185">Reference proteome</keyword>
<sequence>MSGVNAPVAAPTNIEEVEQLVKRLYQPNSPKIIQEINNQLQHLQLSSDGWQMADTLLGSNDSTVRFFGALTFQVKLNNDGPSLDHSTAQTVLTRLVFWLVQVSHDRDAMVCRKLCSALTTYFLRSPFIWKRPLQHLAMSLQNGNAVVEAPVENSSTDISMILRDLDSYQIITLLWFSSTLADEVGKVDPNTAANAQMHTLMETIVRNASALMQHAFTNQGGEETNSASSEALKCFLNWVNYAQPVWQKKPEGLEVLRALIEPAAHCLTIPDLQRHSLDVFRDLLESYTTFFQPEHLHLLAQIIDTYIQPVLLQGLQDKDPEVLPYGQMVIALGVATVTQVVEEPTNQYGSINMVKLQFEILKAPGYPGDDDELSIQAIEFWNTYIEHLNDQIFSSDHDVELPPYLDHSKAVLTQVVELLWAKMVIPPNDVSKDWGSDQSDGFKDFRLDASDLMLSICVCLGQSMLKQFIDMTLQSLHSKQWRNLEAALFCLNILSENIIENQSSTVEDGIRPIFSSSLFREVGDFSQSMPAQTRRTAIDMLGSYGQYVERHAEYLPDALRFLFASLETSLCNSAAKSISSLCSTCRVSLTSELPGFLDQYKRFLKSPTSDSYTKEKVIYAIACIVQALNPESAKVQPLHALLENIENDIQAAKEYNDAGEAGMVEVLGITALKCLTSIGKGLQVPEDVVINIYEEDEGVDVARDRFWQSGEGQAIQERIMGCFSVLQIVGAHGDAIEAACDVLRTGFAETEPGPFVLPPTVTVSFMQQCTLRTPQLETVLSTACTLITQHSRQNSVQIDAEATAICQQAVLFMQQLGNPSLDPGVAQSCIDVFGRLQDRYTHIFIDEASPIATDLPSVLNFMLQAIEGVEPFPKRAALQVWTRLIKPTTNKISDSIRERSAQIVVAYGPQLTGALIRQIAGMAWRSELDYICEPLKALVMNQPATKLWLEAAMTNDSFPCVHEAVDDAAKRRFIQQIMGLRGDLRKMRDVTKEFYAACRGTVLSYNRS</sequence>
<dbReference type="Gene3D" id="1.25.10.10">
    <property type="entry name" value="Leucine-rich Repeat Variant"/>
    <property type="match status" value="1"/>
</dbReference>
<evidence type="ECO:0000313" key="7">
    <source>
        <dbReference type="Proteomes" id="UP001303373"/>
    </source>
</evidence>
<dbReference type="SUPFAM" id="SSF48371">
    <property type="entry name" value="ARM repeat"/>
    <property type="match status" value="1"/>
</dbReference>
<name>A0AAQ3M3V1_9PEZI</name>
<dbReference type="PANTHER" id="PTHR12363">
    <property type="entry name" value="TRANSPORTIN 3 AND IMPORTIN 13"/>
    <property type="match status" value="1"/>
</dbReference>
<dbReference type="InterPro" id="IPR057942">
    <property type="entry name" value="TPR_TNPO3_IPO13_3rd"/>
</dbReference>
<gene>
    <name evidence="6" type="ORF">R9X50_00366400</name>
</gene>
<dbReference type="InterPro" id="IPR016024">
    <property type="entry name" value="ARM-type_fold"/>
</dbReference>
<dbReference type="AlphaFoldDB" id="A0AAQ3M3V1"/>
<reference evidence="6 7" key="1">
    <citation type="submission" date="2023-11" db="EMBL/GenBank/DDBJ databases">
        <title>An acidophilic fungus is an integral part of prey digestion in a carnivorous sundew plant.</title>
        <authorList>
            <person name="Tsai I.J."/>
        </authorList>
    </citation>
    <scope>NUCLEOTIDE SEQUENCE [LARGE SCALE GENOMIC DNA]</scope>
    <source>
        <strain evidence="6">169a</strain>
    </source>
</reference>